<dbReference type="GO" id="GO:0003725">
    <property type="term" value="F:double-stranded RNA binding"/>
    <property type="evidence" value="ECO:0007669"/>
    <property type="project" value="InterPro"/>
</dbReference>
<dbReference type="SUPFAM" id="SSF55821">
    <property type="entry name" value="YrdC/RibB"/>
    <property type="match status" value="1"/>
</dbReference>
<name>A0AAU9C8G2_9GAMM</name>
<organism evidence="2 3">
    <name type="scientific">Methylomarinovum tepidoasis</name>
    <dbReference type="NCBI Taxonomy" id="2840183"/>
    <lineage>
        <taxon>Bacteria</taxon>
        <taxon>Pseudomonadati</taxon>
        <taxon>Pseudomonadota</taxon>
        <taxon>Gammaproteobacteria</taxon>
        <taxon>Methylococcales</taxon>
        <taxon>Methylothermaceae</taxon>
        <taxon>Methylomarinovum</taxon>
    </lineage>
</organism>
<dbReference type="NCBIfam" id="TIGR00057">
    <property type="entry name" value="L-threonylcarbamoyladenylate synthase"/>
    <property type="match status" value="1"/>
</dbReference>
<dbReference type="PANTHER" id="PTHR42828:SF3">
    <property type="entry name" value="THREONYLCARBAMOYL-AMP SYNTHASE"/>
    <property type="match status" value="1"/>
</dbReference>
<evidence type="ECO:0000313" key="2">
    <source>
        <dbReference type="EMBL" id="BCX89967.1"/>
    </source>
</evidence>
<dbReference type="InterPro" id="IPR052532">
    <property type="entry name" value="SUA5_domain"/>
</dbReference>
<dbReference type="Gene3D" id="3.90.870.10">
    <property type="entry name" value="DHBP synthase"/>
    <property type="match status" value="1"/>
</dbReference>
<dbReference type="InterPro" id="IPR006070">
    <property type="entry name" value="Sua5-like_dom"/>
</dbReference>
<evidence type="ECO:0000259" key="1">
    <source>
        <dbReference type="PROSITE" id="PS51163"/>
    </source>
</evidence>
<protein>
    <recommendedName>
        <fullName evidence="1">YrdC-like domain-containing protein</fullName>
    </recommendedName>
</protein>
<proteinExistence type="predicted"/>
<dbReference type="InterPro" id="IPR017945">
    <property type="entry name" value="DHBP_synth_RibB-like_a/b_dom"/>
</dbReference>
<keyword evidence="3" id="KW-1185">Reference proteome</keyword>
<gene>
    <name evidence="2" type="ORF">MIN45_P2341</name>
</gene>
<dbReference type="PANTHER" id="PTHR42828">
    <property type="entry name" value="DHBP SYNTHASE RIBB-LIKE ALPHA/BETA DOMAIN-CONTAINING PROTEIN"/>
    <property type="match status" value="1"/>
</dbReference>
<dbReference type="Proteomes" id="UP001321450">
    <property type="component" value="Chromosome"/>
</dbReference>
<dbReference type="Pfam" id="PF01300">
    <property type="entry name" value="Sua5_yciO_yrdC"/>
    <property type="match status" value="1"/>
</dbReference>
<sequence length="212" mass="24210">MTVMAQYFEIHPDNPQPRLIRRAVEILQRGGVIVWPTDSSYALACRIDDKKALERIRQIRQLGEKHQFSLVCRDLAQIGQFVRLSNEAHRLIKALTPGPYTFILKATHEVPRRLQHPSRKTVGIRIPDHPVAQALLAALEEPLFSTTLILPGEETALVDPYEIRQRLEKQVDLILDAGIMPYEPTTVIDLTEGVPEIRREGKGYERLEALLR</sequence>
<dbReference type="PROSITE" id="PS51163">
    <property type="entry name" value="YRDC"/>
    <property type="match status" value="1"/>
</dbReference>
<evidence type="ECO:0000313" key="3">
    <source>
        <dbReference type="Proteomes" id="UP001321450"/>
    </source>
</evidence>
<reference evidence="3" key="1">
    <citation type="journal article" date="2024" name="Int. J. Syst. Evol. Microbiol.">
        <title>Methylomarinovum tepidoasis sp. nov., a moderately thermophilic methanotroph of the family Methylothermaceae isolated from a deep-sea hydrothermal field.</title>
        <authorList>
            <person name="Hirayama H."/>
            <person name="Takaki Y."/>
            <person name="Abe M."/>
            <person name="Miyazaki M."/>
            <person name="Uematsu K."/>
            <person name="Matsui Y."/>
            <person name="Takai K."/>
        </authorList>
    </citation>
    <scope>NUCLEOTIDE SEQUENCE [LARGE SCALE GENOMIC DNA]</scope>
    <source>
        <strain evidence="3">IN45</strain>
    </source>
</reference>
<dbReference type="EMBL" id="AP024718">
    <property type="protein sequence ID" value="BCX89967.1"/>
    <property type="molecule type" value="Genomic_DNA"/>
</dbReference>
<feature type="domain" description="YrdC-like" evidence="1">
    <location>
        <begin position="17"/>
        <end position="203"/>
    </location>
</feature>
<accession>A0AAU9C8G2</accession>
<dbReference type="KEGG" id="meiy:MIN45_P2341"/>
<dbReference type="AlphaFoldDB" id="A0AAU9C8G2"/>